<protein>
    <submittedName>
        <fullName evidence="4">Amino_oxidase domain-containing protein</fullName>
    </submittedName>
</protein>
<dbReference type="Pfam" id="PF01593">
    <property type="entry name" value="Amino_oxidase"/>
    <property type="match status" value="1"/>
</dbReference>
<dbReference type="AlphaFoldDB" id="A0A0N4T5F8"/>
<dbReference type="GO" id="GO:0008767">
    <property type="term" value="F:UDP-galactopyranose mutase activity"/>
    <property type="evidence" value="ECO:0007669"/>
    <property type="project" value="TreeGrafter"/>
</dbReference>
<evidence type="ECO:0000313" key="4">
    <source>
        <dbReference type="WBParaSite" id="BPAG_0000343901-mRNA-1"/>
    </source>
</evidence>
<dbReference type="SUPFAM" id="SSF51971">
    <property type="entry name" value="Nucleotide-binding domain"/>
    <property type="match status" value="1"/>
</dbReference>
<accession>A0A0N4T5F8</accession>
<feature type="domain" description="Amine oxidase" evidence="1">
    <location>
        <begin position="11"/>
        <end position="74"/>
    </location>
</feature>
<keyword evidence="3" id="KW-1185">Reference proteome</keyword>
<dbReference type="Proteomes" id="UP000278627">
    <property type="component" value="Unassembled WGS sequence"/>
</dbReference>
<sequence length="496" mass="58065">MRIIVIGAAPTGLGVAYRLYQLQNNNIDIAKNVELIVLEKELSPGGLSRTVMDENGFFWDMGGHVTFDHNLPYYKEAICWAINEWNILTRSCQVDISYMFNEKGLHLVPYPVQYAVPMFPASIKAKCLEDLRDRRRKSVASRYSERIPPKNFNDWIEEHFGPTLSNYFFKQYTRKVWTVRPDQMNPVWIGSRVAMIPYEKLEEFCAMNEEDLKEIDLGWGPNARFMFPKRYGTGSIWKSMTNKLPSQWFHFGCQLKFTDYSFILERKAENVINIDAKRKTIMYENEQYGKVNLSYDILINTGPIDQLIKYTKLCQQIDLKYNKVFVIGVGLIKPMSRVAEQFTWLYFPENTVPFYRVTFLSRYGEVTPDNDKYWSVLCECAYDINDNSISEEEIKEKTIKCLIRKSIISREQIVSLFSTLLPYGYPIPTVNRDNELTRVHQILEKHEIYSRGRFGGWKYEVSNQDHCFMQGKEIIDRLLLGEPEIIYKNGLSASQK</sequence>
<evidence type="ECO:0000259" key="1">
    <source>
        <dbReference type="Pfam" id="PF01593"/>
    </source>
</evidence>
<dbReference type="GO" id="GO:0016491">
    <property type="term" value="F:oxidoreductase activity"/>
    <property type="evidence" value="ECO:0007669"/>
    <property type="project" value="InterPro"/>
</dbReference>
<dbReference type="PANTHER" id="PTHR21197:SF0">
    <property type="entry name" value="UDP-GALACTOPYRANOSE MUTASE"/>
    <property type="match status" value="1"/>
</dbReference>
<dbReference type="Gene3D" id="3.50.50.60">
    <property type="entry name" value="FAD/NAD(P)-binding domain"/>
    <property type="match status" value="1"/>
</dbReference>
<dbReference type="GO" id="GO:0005829">
    <property type="term" value="C:cytosol"/>
    <property type="evidence" value="ECO:0007669"/>
    <property type="project" value="TreeGrafter"/>
</dbReference>
<proteinExistence type="predicted"/>
<dbReference type="InterPro" id="IPR002937">
    <property type="entry name" value="Amino_oxidase"/>
</dbReference>
<name>A0A0N4T5F8_BRUPA</name>
<dbReference type="STRING" id="6280.A0A0N4T5F8"/>
<dbReference type="GO" id="GO:0050660">
    <property type="term" value="F:flavin adenine dinucleotide binding"/>
    <property type="evidence" value="ECO:0007669"/>
    <property type="project" value="TreeGrafter"/>
</dbReference>
<dbReference type="EMBL" id="UZAD01000958">
    <property type="protein sequence ID" value="VDN84595.1"/>
    <property type="molecule type" value="Genomic_DNA"/>
</dbReference>
<evidence type="ECO:0000313" key="2">
    <source>
        <dbReference type="EMBL" id="VDN84595.1"/>
    </source>
</evidence>
<gene>
    <name evidence="2" type="ORF">BPAG_LOCUS3409</name>
</gene>
<dbReference type="PANTHER" id="PTHR21197">
    <property type="entry name" value="UDP-GALACTOPYRANOSE MUTASE"/>
    <property type="match status" value="1"/>
</dbReference>
<reference evidence="2 3" key="2">
    <citation type="submission" date="2018-11" db="EMBL/GenBank/DDBJ databases">
        <authorList>
            <consortium name="Pathogen Informatics"/>
        </authorList>
    </citation>
    <scope>NUCLEOTIDE SEQUENCE [LARGE SCALE GENOMIC DNA]</scope>
</reference>
<reference evidence="4" key="1">
    <citation type="submission" date="2017-02" db="UniProtKB">
        <authorList>
            <consortium name="WormBaseParasite"/>
        </authorList>
    </citation>
    <scope>IDENTIFICATION</scope>
</reference>
<organism evidence="4">
    <name type="scientific">Brugia pahangi</name>
    <name type="common">Filarial nematode worm</name>
    <dbReference type="NCBI Taxonomy" id="6280"/>
    <lineage>
        <taxon>Eukaryota</taxon>
        <taxon>Metazoa</taxon>
        <taxon>Ecdysozoa</taxon>
        <taxon>Nematoda</taxon>
        <taxon>Chromadorea</taxon>
        <taxon>Rhabditida</taxon>
        <taxon>Spirurina</taxon>
        <taxon>Spiruromorpha</taxon>
        <taxon>Filarioidea</taxon>
        <taxon>Onchocercidae</taxon>
        <taxon>Brugia</taxon>
    </lineage>
</organism>
<dbReference type="InterPro" id="IPR036188">
    <property type="entry name" value="FAD/NAD-bd_sf"/>
</dbReference>
<dbReference type="WBParaSite" id="BPAG_0000343901-mRNA-1">
    <property type="protein sequence ID" value="BPAG_0000343901-mRNA-1"/>
    <property type="gene ID" value="BPAG_0000343901"/>
</dbReference>
<evidence type="ECO:0000313" key="3">
    <source>
        <dbReference type="Proteomes" id="UP000278627"/>
    </source>
</evidence>